<accession>A0AAN9SSX2</accession>
<reference evidence="1 2" key="1">
    <citation type="submission" date="2024-01" db="EMBL/GenBank/DDBJ databases">
        <title>The genomes of 5 underutilized Papilionoideae crops provide insights into root nodulation and disease resistanc.</title>
        <authorList>
            <person name="Jiang F."/>
        </authorList>
    </citation>
    <scope>NUCLEOTIDE SEQUENCE [LARGE SCALE GENOMIC DNA]</scope>
    <source>
        <strain evidence="1">DUOXIRENSHENG_FW03</strain>
        <tissue evidence="1">Leaves</tissue>
    </source>
</reference>
<organism evidence="1 2">
    <name type="scientific">Psophocarpus tetragonolobus</name>
    <name type="common">Winged bean</name>
    <name type="synonym">Dolichos tetragonolobus</name>
    <dbReference type="NCBI Taxonomy" id="3891"/>
    <lineage>
        <taxon>Eukaryota</taxon>
        <taxon>Viridiplantae</taxon>
        <taxon>Streptophyta</taxon>
        <taxon>Embryophyta</taxon>
        <taxon>Tracheophyta</taxon>
        <taxon>Spermatophyta</taxon>
        <taxon>Magnoliopsida</taxon>
        <taxon>eudicotyledons</taxon>
        <taxon>Gunneridae</taxon>
        <taxon>Pentapetalae</taxon>
        <taxon>rosids</taxon>
        <taxon>fabids</taxon>
        <taxon>Fabales</taxon>
        <taxon>Fabaceae</taxon>
        <taxon>Papilionoideae</taxon>
        <taxon>50 kb inversion clade</taxon>
        <taxon>NPAAA clade</taxon>
        <taxon>indigoferoid/millettioid clade</taxon>
        <taxon>Phaseoleae</taxon>
        <taxon>Psophocarpus</taxon>
    </lineage>
</organism>
<dbReference type="Proteomes" id="UP001386955">
    <property type="component" value="Unassembled WGS sequence"/>
</dbReference>
<keyword evidence="2" id="KW-1185">Reference proteome</keyword>
<proteinExistence type="predicted"/>
<evidence type="ECO:0000313" key="2">
    <source>
        <dbReference type="Proteomes" id="UP001386955"/>
    </source>
</evidence>
<sequence>MNLAITHSKMRSSCYPLDHPFVSSQPLKSQNRVPAVSYSTPKLHLTPLDGRRTTCICMYNGLASGSCSCTPPFLVAGTDQIVLQLQSKFHSLTLPGLLNINQSTQLTYMASAYVCGERGGLTVEDPCQLRVSLNGVRGLDIEVEKKVVEEKLNQLQQDGATEEDIIKWP</sequence>
<evidence type="ECO:0000313" key="1">
    <source>
        <dbReference type="EMBL" id="KAK7404837.1"/>
    </source>
</evidence>
<comment type="caution">
    <text evidence="1">The sequence shown here is derived from an EMBL/GenBank/DDBJ whole genome shotgun (WGS) entry which is preliminary data.</text>
</comment>
<name>A0AAN9SSX2_PSOTE</name>
<dbReference type="EMBL" id="JAYMYS010000002">
    <property type="protein sequence ID" value="KAK7404837.1"/>
    <property type="molecule type" value="Genomic_DNA"/>
</dbReference>
<dbReference type="AlphaFoldDB" id="A0AAN9SSX2"/>
<protein>
    <submittedName>
        <fullName evidence="1">Uncharacterized protein</fullName>
    </submittedName>
</protein>
<gene>
    <name evidence="1" type="ORF">VNO78_05827</name>
</gene>